<dbReference type="RefSeq" id="XP_030897941.1">
    <property type="nucleotide sequence ID" value="XM_031042081.1"/>
</dbReference>
<organism evidence="2 4">
    <name type="scientific">Leptonychotes weddellii</name>
    <name type="common">Weddell seal</name>
    <name type="synonym">Otaria weddellii</name>
    <dbReference type="NCBI Taxonomy" id="9713"/>
    <lineage>
        <taxon>Eukaryota</taxon>
        <taxon>Metazoa</taxon>
        <taxon>Chordata</taxon>
        <taxon>Craniata</taxon>
        <taxon>Vertebrata</taxon>
        <taxon>Euteleostomi</taxon>
        <taxon>Mammalia</taxon>
        <taxon>Eutheria</taxon>
        <taxon>Laurasiatheria</taxon>
        <taxon>Carnivora</taxon>
        <taxon>Caniformia</taxon>
        <taxon>Pinnipedia</taxon>
        <taxon>Phocidae</taxon>
        <taxon>Monachinae</taxon>
        <taxon>Lobodontini</taxon>
        <taxon>Leptonychotes</taxon>
    </lineage>
</organism>
<evidence type="ECO:0000313" key="3">
    <source>
        <dbReference type="RefSeq" id="XP_030897939.1"/>
    </source>
</evidence>
<dbReference type="RefSeq" id="XP_030897940.1">
    <property type="nucleotide sequence ID" value="XM_031042080.1"/>
</dbReference>
<dbReference type="RefSeq" id="XP_030897939.1">
    <property type="nucleotide sequence ID" value="XM_031042079.1"/>
</dbReference>
<sequence>MLSVPEERPCRSQHKVMKKPSELSGDQLSQREPRTSVGATGCSAAQGADSPSVTCKETRIRPAPGRVLQSFWGKQLSAQRCISDRTAGTGAFSVTLLESSLKTGSCKGRGTHEKGPRGVGGCCQLAWSRGSPRHTSGKAGHLSGWDSKAALWGHAREDRRGPVPGGRCSGCVRSEGSVQASAETGLEASLGWQEGSRRATATLGRELGRVGAREWVGQTPWGRGEDGEVSPGTATCVHASQQMNWGSFWRGCASYLRHVVQKTVPRTGKGGLIKRQSETITWRKKEHVRSGWTLAAPTTTRDLAVDTQAPGRRWVTEGAFARRQSGHREAGAPATCGRTRRREAPPLLRGGCGRAGCADLKDAVFSGPARGCLSQGGVWNHGQRVGGTVPTLF</sequence>
<evidence type="ECO:0000256" key="1">
    <source>
        <dbReference type="SAM" id="MobiDB-lite"/>
    </source>
</evidence>
<evidence type="ECO:0000313" key="2">
    <source>
        <dbReference type="Proteomes" id="UP000245341"/>
    </source>
</evidence>
<dbReference type="GeneID" id="115945086"/>
<dbReference type="Proteomes" id="UP000245341">
    <property type="component" value="Unplaced"/>
</dbReference>
<evidence type="ECO:0000313" key="4">
    <source>
        <dbReference type="RefSeq" id="XP_030897940.1"/>
    </source>
</evidence>
<evidence type="ECO:0000313" key="5">
    <source>
        <dbReference type="RefSeq" id="XP_030897941.1"/>
    </source>
</evidence>
<proteinExistence type="predicted"/>
<keyword evidence="2" id="KW-1185">Reference proteome</keyword>
<feature type="compositionally biased region" description="Basic and acidic residues" evidence="1">
    <location>
        <begin position="1"/>
        <end position="10"/>
    </location>
</feature>
<dbReference type="AlphaFoldDB" id="A0A7F8RXQ5"/>
<name>A0A7F8RXQ5_LEPWE</name>
<protein>
    <submittedName>
        <fullName evidence="3 4">Uncharacterized protein LOC115945086</fullName>
    </submittedName>
</protein>
<reference evidence="3 4" key="1">
    <citation type="submission" date="2025-04" db="UniProtKB">
        <authorList>
            <consortium name="RefSeq"/>
        </authorList>
    </citation>
    <scope>IDENTIFICATION</scope>
    <source>
        <tissue evidence="3 4">Liver</tissue>
    </source>
</reference>
<dbReference type="KEGG" id="lww:115945086"/>
<accession>A0A7F8RXQ5</accession>
<gene>
    <name evidence="3 4 5" type="primary">LOC115945086</name>
</gene>
<feature type="region of interest" description="Disordered" evidence="1">
    <location>
        <begin position="1"/>
        <end position="57"/>
    </location>
</feature>